<evidence type="ECO:0000256" key="1">
    <source>
        <dbReference type="SAM" id="Coils"/>
    </source>
</evidence>
<organism evidence="3 4">
    <name type="scientific">Durusdinium trenchii</name>
    <dbReference type="NCBI Taxonomy" id="1381693"/>
    <lineage>
        <taxon>Eukaryota</taxon>
        <taxon>Sar</taxon>
        <taxon>Alveolata</taxon>
        <taxon>Dinophyceae</taxon>
        <taxon>Suessiales</taxon>
        <taxon>Symbiodiniaceae</taxon>
        <taxon>Durusdinium</taxon>
    </lineage>
</organism>
<keyword evidence="1" id="KW-0175">Coiled coil</keyword>
<dbReference type="Proteomes" id="UP001642484">
    <property type="component" value="Unassembled WGS sequence"/>
</dbReference>
<dbReference type="EMBL" id="CAXAMN010000525">
    <property type="protein sequence ID" value="CAK8989190.1"/>
    <property type="molecule type" value="Genomic_DNA"/>
</dbReference>
<evidence type="ECO:0000256" key="2">
    <source>
        <dbReference type="SAM" id="SignalP"/>
    </source>
</evidence>
<gene>
    <name evidence="3" type="ORF">CCMP2556_LOCUS1561</name>
</gene>
<evidence type="ECO:0000313" key="3">
    <source>
        <dbReference type="EMBL" id="CAK8989190.1"/>
    </source>
</evidence>
<keyword evidence="2" id="KW-0732">Signal</keyword>
<reference evidence="3 4" key="1">
    <citation type="submission" date="2024-02" db="EMBL/GenBank/DDBJ databases">
        <authorList>
            <person name="Chen Y."/>
            <person name="Shah S."/>
            <person name="Dougan E. K."/>
            <person name="Thang M."/>
            <person name="Chan C."/>
        </authorList>
    </citation>
    <scope>NUCLEOTIDE SEQUENCE [LARGE SCALE GENOMIC DNA]</scope>
</reference>
<sequence>MKQGVVALLLLTKTAATVLRRQASNSSRPSFDPCSCTCCTAVEQSGLICVPGGDSCKLCAPGLLQSSFAALHNEVDYSRFCLSACRPSKDLLCEDREADVQHQTALLRNAAAPAPAPASADMAEVKRAGEEAAESLAEAALLRAQRHAREAKQSAALARYAYEKLTKSRDMAAEAAGQAALEDVIIDARKDAAEAVKIREGWEDQARALAAHKAVVAASVYKKAKLRDLKVAEAWEKQATDLAQTSRQYEEYAVQQEMKEKKIKAEVRKGDTSRRSELQEVEVEVNEGVDAAHRYEEEAQAARKEAEGIRANSSWYDQAEKAAAAHTLYAELPKGVIPPPLPPLP</sequence>
<proteinExistence type="predicted"/>
<keyword evidence="4" id="KW-1185">Reference proteome</keyword>
<evidence type="ECO:0000313" key="4">
    <source>
        <dbReference type="Proteomes" id="UP001642484"/>
    </source>
</evidence>
<comment type="caution">
    <text evidence="3">The sequence shown here is derived from an EMBL/GenBank/DDBJ whole genome shotgun (WGS) entry which is preliminary data.</text>
</comment>
<feature type="chain" id="PRO_5045119590" evidence="2">
    <location>
        <begin position="17"/>
        <end position="345"/>
    </location>
</feature>
<feature type="coiled-coil region" evidence="1">
    <location>
        <begin position="278"/>
        <end position="312"/>
    </location>
</feature>
<feature type="signal peptide" evidence="2">
    <location>
        <begin position="1"/>
        <end position="16"/>
    </location>
</feature>
<accession>A0ABP0HGF3</accession>
<name>A0ABP0HGF3_9DINO</name>
<protein>
    <submittedName>
        <fullName evidence="3">Uncharacterized protein</fullName>
    </submittedName>
</protein>